<evidence type="ECO:0000259" key="2">
    <source>
        <dbReference type="Pfam" id="PF05699"/>
    </source>
</evidence>
<organism evidence="3 4">
    <name type="scientific">Ambispora gerdemannii</name>
    <dbReference type="NCBI Taxonomy" id="144530"/>
    <lineage>
        <taxon>Eukaryota</taxon>
        <taxon>Fungi</taxon>
        <taxon>Fungi incertae sedis</taxon>
        <taxon>Mucoromycota</taxon>
        <taxon>Glomeromycotina</taxon>
        <taxon>Glomeromycetes</taxon>
        <taxon>Archaeosporales</taxon>
        <taxon>Ambisporaceae</taxon>
        <taxon>Ambispora</taxon>
    </lineage>
</organism>
<name>A0A9N9DIB5_9GLOM</name>
<dbReference type="InterPro" id="IPR008906">
    <property type="entry name" value="HATC_C_dom"/>
</dbReference>
<proteinExistence type="predicted"/>
<dbReference type="InterPro" id="IPR012337">
    <property type="entry name" value="RNaseH-like_sf"/>
</dbReference>
<evidence type="ECO:0000256" key="1">
    <source>
        <dbReference type="SAM" id="MobiDB-lite"/>
    </source>
</evidence>
<dbReference type="GO" id="GO:0046983">
    <property type="term" value="F:protein dimerization activity"/>
    <property type="evidence" value="ECO:0007669"/>
    <property type="project" value="InterPro"/>
</dbReference>
<dbReference type="OrthoDB" id="2409584at2759"/>
<accession>A0A9N9DIB5</accession>
<dbReference type="EMBL" id="CAJVPL010004034">
    <property type="protein sequence ID" value="CAG8642115.1"/>
    <property type="molecule type" value="Genomic_DNA"/>
</dbReference>
<evidence type="ECO:0000313" key="4">
    <source>
        <dbReference type="Proteomes" id="UP000789831"/>
    </source>
</evidence>
<feature type="region of interest" description="Disordered" evidence="1">
    <location>
        <begin position="121"/>
        <end position="149"/>
    </location>
</feature>
<feature type="domain" description="HAT C-terminal dimerisation" evidence="2">
    <location>
        <begin position="92"/>
        <end position="123"/>
    </location>
</feature>
<dbReference type="Pfam" id="PF05699">
    <property type="entry name" value="Dimer_Tnp_hAT"/>
    <property type="match status" value="1"/>
</dbReference>
<feature type="compositionally biased region" description="Basic and acidic residues" evidence="1">
    <location>
        <begin position="127"/>
        <end position="136"/>
    </location>
</feature>
<dbReference type="Proteomes" id="UP000789831">
    <property type="component" value="Unassembled WGS sequence"/>
</dbReference>
<gene>
    <name evidence="3" type="ORF">AGERDE_LOCUS11022</name>
</gene>
<dbReference type="SUPFAM" id="SSF53098">
    <property type="entry name" value="Ribonuclease H-like"/>
    <property type="match status" value="1"/>
</dbReference>
<dbReference type="AlphaFoldDB" id="A0A9N9DIB5"/>
<comment type="caution">
    <text evidence="3">The sequence shown here is derived from an EMBL/GenBank/DDBJ whole genome shotgun (WGS) entry which is preliminary data.</text>
</comment>
<sequence>MKFHYALSANIGGNNYENEASEDLFDPSDYAEEREIPIFTRSQHHTWSLNNPLSIRNDTIYEYVIFGTQKSQDSMDELDYYLDYRRTAVALRNSDPLLWWQQQQAQFPTLSKLARKYLGMLSSPHEPGPDRVRDRTLTGSSQETKDPVL</sequence>
<protein>
    <submittedName>
        <fullName evidence="3">1114_t:CDS:1</fullName>
    </submittedName>
</protein>
<evidence type="ECO:0000313" key="3">
    <source>
        <dbReference type="EMBL" id="CAG8642115.1"/>
    </source>
</evidence>
<reference evidence="3" key="1">
    <citation type="submission" date="2021-06" db="EMBL/GenBank/DDBJ databases">
        <authorList>
            <person name="Kallberg Y."/>
            <person name="Tangrot J."/>
            <person name="Rosling A."/>
        </authorList>
    </citation>
    <scope>NUCLEOTIDE SEQUENCE</scope>
    <source>
        <strain evidence="3">MT106</strain>
    </source>
</reference>
<keyword evidence="4" id="KW-1185">Reference proteome</keyword>